<comment type="caution">
    <text evidence="2">The sequence shown here is derived from an EMBL/GenBank/DDBJ whole genome shotgun (WGS) entry which is preliminary data.</text>
</comment>
<sequence length="123" mass="13864">MFSYDTRPYLASSSPFVRVKAKPQPDSDTSLAGRGDEDEATNTSSLRDTLSRRPLGVGRKTDRTLRGLEMVHRATRSNSTSRAGIKRLGEREREKERESHSKHIVAINTTSRRGSDEGSRRIY</sequence>
<organism evidence="2 3">
    <name type="scientific">Portunus trituberculatus</name>
    <name type="common">Swimming crab</name>
    <name type="synonym">Neptunus trituberculatus</name>
    <dbReference type="NCBI Taxonomy" id="210409"/>
    <lineage>
        <taxon>Eukaryota</taxon>
        <taxon>Metazoa</taxon>
        <taxon>Ecdysozoa</taxon>
        <taxon>Arthropoda</taxon>
        <taxon>Crustacea</taxon>
        <taxon>Multicrustacea</taxon>
        <taxon>Malacostraca</taxon>
        <taxon>Eumalacostraca</taxon>
        <taxon>Eucarida</taxon>
        <taxon>Decapoda</taxon>
        <taxon>Pleocyemata</taxon>
        <taxon>Brachyura</taxon>
        <taxon>Eubrachyura</taxon>
        <taxon>Portunoidea</taxon>
        <taxon>Portunidae</taxon>
        <taxon>Portuninae</taxon>
        <taxon>Portunus</taxon>
    </lineage>
</organism>
<evidence type="ECO:0000313" key="2">
    <source>
        <dbReference type="EMBL" id="MPC89334.1"/>
    </source>
</evidence>
<gene>
    <name evidence="2" type="ORF">E2C01_084274</name>
</gene>
<protein>
    <submittedName>
        <fullName evidence="2">Uncharacterized protein</fullName>
    </submittedName>
</protein>
<feature type="compositionally biased region" description="Basic and acidic residues" evidence="1">
    <location>
        <begin position="87"/>
        <end position="101"/>
    </location>
</feature>
<feature type="compositionally biased region" description="Basic and acidic residues" evidence="1">
    <location>
        <begin position="59"/>
        <end position="72"/>
    </location>
</feature>
<dbReference type="Proteomes" id="UP000324222">
    <property type="component" value="Unassembled WGS sequence"/>
</dbReference>
<feature type="region of interest" description="Disordered" evidence="1">
    <location>
        <begin position="12"/>
        <end position="123"/>
    </location>
</feature>
<accession>A0A5B7JAA0</accession>
<name>A0A5B7JAA0_PORTR</name>
<reference evidence="2 3" key="1">
    <citation type="submission" date="2019-05" db="EMBL/GenBank/DDBJ databases">
        <title>Another draft genome of Portunus trituberculatus and its Hox gene families provides insights of decapod evolution.</title>
        <authorList>
            <person name="Jeong J.-H."/>
            <person name="Song I."/>
            <person name="Kim S."/>
            <person name="Choi T."/>
            <person name="Kim D."/>
            <person name="Ryu S."/>
            <person name="Kim W."/>
        </authorList>
    </citation>
    <scope>NUCLEOTIDE SEQUENCE [LARGE SCALE GENOMIC DNA]</scope>
    <source>
        <tissue evidence="2">Muscle</tissue>
    </source>
</reference>
<dbReference type="OrthoDB" id="6414280at2759"/>
<keyword evidence="3" id="KW-1185">Reference proteome</keyword>
<evidence type="ECO:0000256" key="1">
    <source>
        <dbReference type="SAM" id="MobiDB-lite"/>
    </source>
</evidence>
<feature type="compositionally biased region" description="Basic and acidic residues" evidence="1">
    <location>
        <begin position="113"/>
        <end position="123"/>
    </location>
</feature>
<dbReference type="AlphaFoldDB" id="A0A5B7JAA0"/>
<evidence type="ECO:0000313" key="3">
    <source>
        <dbReference type="Proteomes" id="UP000324222"/>
    </source>
</evidence>
<proteinExistence type="predicted"/>
<dbReference type="EMBL" id="VSRR010080684">
    <property type="protein sequence ID" value="MPC89334.1"/>
    <property type="molecule type" value="Genomic_DNA"/>
</dbReference>